<proteinExistence type="predicted"/>
<organism evidence="2 3">
    <name type="scientific">Alkalispirochaeta sphaeroplastigenens</name>
    <dbReference type="NCBI Taxonomy" id="1187066"/>
    <lineage>
        <taxon>Bacteria</taxon>
        <taxon>Pseudomonadati</taxon>
        <taxon>Spirochaetota</taxon>
        <taxon>Spirochaetia</taxon>
        <taxon>Spirochaetales</taxon>
        <taxon>Spirochaetaceae</taxon>
        <taxon>Alkalispirochaeta</taxon>
    </lineage>
</organism>
<keyword evidence="1" id="KW-1133">Transmembrane helix</keyword>
<feature type="transmembrane region" description="Helical" evidence="1">
    <location>
        <begin position="263"/>
        <end position="281"/>
    </location>
</feature>
<evidence type="ECO:0000313" key="2">
    <source>
        <dbReference type="EMBL" id="POR05492.1"/>
    </source>
</evidence>
<dbReference type="AlphaFoldDB" id="A0A2S4K146"/>
<gene>
    <name evidence="2" type="ORF">AU468_01045</name>
</gene>
<name>A0A2S4K146_9SPIO</name>
<dbReference type="PANTHER" id="PTHR23526:SF4">
    <property type="entry name" value="INTEGRAL MEMBRANE TRANSPORT PROTEIN"/>
    <property type="match status" value="1"/>
</dbReference>
<evidence type="ECO:0000313" key="3">
    <source>
        <dbReference type="Proteomes" id="UP000237350"/>
    </source>
</evidence>
<keyword evidence="1" id="KW-0472">Membrane</keyword>
<feature type="transmembrane region" description="Helical" evidence="1">
    <location>
        <begin position="110"/>
        <end position="133"/>
    </location>
</feature>
<feature type="transmembrane region" description="Helical" evidence="1">
    <location>
        <begin position="358"/>
        <end position="377"/>
    </location>
</feature>
<dbReference type="CDD" id="cd06174">
    <property type="entry name" value="MFS"/>
    <property type="match status" value="1"/>
</dbReference>
<dbReference type="InterPro" id="IPR052528">
    <property type="entry name" value="Sugar_transport-like"/>
</dbReference>
<feature type="transmembrane region" description="Helical" evidence="1">
    <location>
        <begin position="86"/>
        <end position="104"/>
    </location>
</feature>
<protein>
    <submittedName>
        <fullName evidence="2">Uncharacterized protein</fullName>
    </submittedName>
</protein>
<dbReference type="OrthoDB" id="367196at2"/>
<dbReference type="PANTHER" id="PTHR23526">
    <property type="entry name" value="INTEGRAL MEMBRANE TRANSPORT PROTEIN-RELATED"/>
    <property type="match status" value="1"/>
</dbReference>
<reference evidence="3" key="1">
    <citation type="submission" date="2015-12" db="EMBL/GenBank/DDBJ databases">
        <authorList>
            <person name="Lodha T.D."/>
            <person name="Chintalapati S."/>
            <person name="Chintalapati V.R."/>
            <person name="Sravanthi T."/>
        </authorList>
    </citation>
    <scope>NUCLEOTIDE SEQUENCE [LARGE SCALE GENOMIC DNA]</scope>
    <source>
        <strain evidence="3">JC133</strain>
    </source>
</reference>
<feature type="transmembrane region" description="Helical" evidence="1">
    <location>
        <begin position="180"/>
        <end position="199"/>
    </location>
</feature>
<keyword evidence="3" id="KW-1185">Reference proteome</keyword>
<sequence length="733" mass="81385">MSSRTDVLSAAEREQGFASFSRHISWNGLGVFLLNDTIVSLMAIHFGASNLELGYINAAFHVTGIVSLVVPRLFRGCRITRVFGMAWLLRGFVVLFYGMLFFLSGQAARIAIITIFTVFCVTRAMGVSVAHAVQRDVMREREMGGAMVRLNIRLAYSQFASQLMGFFLLSLAFFEGLGGLVTIVYIGAVMNTVASLYLLKIPGRSVVEHPGSGAFLRTARRIIRHRHHVVPLMIHALGMGLHVLFAFQVAFLRRVLGMPDNMAILFTLVGAVASILANNWLKPFADTLGEKPLLIIMNVGLAVMALTWAVLPGSLPVAAYFLTGFFTFFFLRSLLTLKSAALVRSIPERDRVPYTSMANMLLGLVALSLGIAGGILADLSARAPFVVHEYSLTFFFTFLVALTTAVLSFFLPDGRSLSLRETAEIVLSIRNLRAFLDANQLDFSGDPSRRESLLLSLERSSTPIATSRLRDRLRGPSVAERERVLRSLFRSPRPELLEDILKEAADQGSYTRRDALFCLGAYPDARSETLLREIARREEGLEEGIIALKSLARLDCRDELPRIRRLMAGPLSPRMELDLAVAESILDPRGPHLEDLFHRALRRGSRSFAETRFSIALGQLGFSPGIQEYLRSEVAAPGRGLMELIDDASEFSLVLKHRQEMRDHLQRGEWREVWLLVQSFFRTELEAFSRAPSWVTGLARSVEGATVPEGLEPLGALAALYVFHHCLDAVIEP</sequence>
<feature type="transmembrane region" description="Helical" evidence="1">
    <location>
        <begin position="392"/>
        <end position="411"/>
    </location>
</feature>
<feature type="transmembrane region" description="Helical" evidence="1">
    <location>
        <begin position="54"/>
        <end position="74"/>
    </location>
</feature>
<accession>A0A2S4K146</accession>
<dbReference type="Gene3D" id="1.20.1250.20">
    <property type="entry name" value="MFS general substrate transporter like domains"/>
    <property type="match status" value="1"/>
</dbReference>
<dbReference type="SUPFAM" id="SSF103473">
    <property type="entry name" value="MFS general substrate transporter"/>
    <property type="match status" value="1"/>
</dbReference>
<dbReference type="InterPro" id="IPR036259">
    <property type="entry name" value="MFS_trans_sf"/>
</dbReference>
<feature type="transmembrane region" description="Helical" evidence="1">
    <location>
        <begin position="29"/>
        <end position="48"/>
    </location>
</feature>
<evidence type="ECO:0000256" key="1">
    <source>
        <dbReference type="SAM" id="Phobius"/>
    </source>
</evidence>
<dbReference type="Proteomes" id="UP000237350">
    <property type="component" value="Unassembled WGS sequence"/>
</dbReference>
<feature type="transmembrane region" description="Helical" evidence="1">
    <location>
        <begin position="293"/>
        <end position="311"/>
    </location>
</feature>
<keyword evidence="1" id="KW-0812">Transmembrane</keyword>
<feature type="transmembrane region" description="Helical" evidence="1">
    <location>
        <begin position="229"/>
        <end position="251"/>
    </location>
</feature>
<dbReference type="EMBL" id="LPWH01000002">
    <property type="protein sequence ID" value="POR05492.1"/>
    <property type="molecule type" value="Genomic_DNA"/>
</dbReference>
<feature type="transmembrane region" description="Helical" evidence="1">
    <location>
        <begin position="317"/>
        <end position="337"/>
    </location>
</feature>
<feature type="transmembrane region" description="Helical" evidence="1">
    <location>
        <begin position="154"/>
        <end position="174"/>
    </location>
</feature>
<dbReference type="RefSeq" id="WP_103679122.1">
    <property type="nucleotide sequence ID" value="NZ_LPWH01000002.1"/>
</dbReference>
<comment type="caution">
    <text evidence="2">The sequence shown here is derived from an EMBL/GenBank/DDBJ whole genome shotgun (WGS) entry which is preliminary data.</text>
</comment>